<evidence type="ECO:0000313" key="11">
    <source>
        <dbReference type="EMBL" id="EPB78343.1"/>
    </source>
</evidence>
<evidence type="ECO:0000256" key="1">
    <source>
        <dbReference type="ARBA" id="ARBA00004141"/>
    </source>
</evidence>
<evidence type="ECO:0000313" key="12">
    <source>
        <dbReference type="Proteomes" id="UP000054495"/>
    </source>
</evidence>
<keyword evidence="12" id="KW-1185">Reference proteome</keyword>
<proteinExistence type="inferred from homology"/>
<dbReference type="GO" id="GO:0046961">
    <property type="term" value="F:proton-transporting ATPase activity, rotational mechanism"/>
    <property type="evidence" value="ECO:0007669"/>
    <property type="project" value="InterPro"/>
</dbReference>
<reference evidence="11 12" key="1">
    <citation type="submission" date="2013-05" db="EMBL/GenBank/DDBJ databases">
        <title>Draft genome of the parasitic nematode Anyclostoma ceylanicum.</title>
        <authorList>
            <person name="Mitreva M."/>
        </authorList>
    </citation>
    <scope>NUCLEOTIDE SEQUENCE [LARGE SCALE GENOMIC DNA]</scope>
</reference>
<organism evidence="11 12">
    <name type="scientific">Ancylostoma ceylanicum</name>
    <dbReference type="NCBI Taxonomy" id="53326"/>
    <lineage>
        <taxon>Eukaryota</taxon>
        <taxon>Metazoa</taxon>
        <taxon>Ecdysozoa</taxon>
        <taxon>Nematoda</taxon>
        <taxon>Chromadorea</taxon>
        <taxon>Rhabditida</taxon>
        <taxon>Rhabditina</taxon>
        <taxon>Rhabditomorpha</taxon>
        <taxon>Strongyloidea</taxon>
        <taxon>Ancylostomatidae</taxon>
        <taxon>Ancylostomatinae</taxon>
        <taxon>Ancylostoma</taxon>
    </lineage>
</organism>
<keyword evidence="4 9" id="KW-0812">Transmembrane</keyword>
<feature type="transmembrane region" description="Helical" evidence="9">
    <location>
        <begin position="513"/>
        <end position="537"/>
    </location>
</feature>
<feature type="transmembrane region" description="Helical" evidence="9">
    <location>
        <begin position="930"/>
        <end position="947"/>
    </location>
</feature>
<evidence type="ECO:0000256" key="5">
    <source>
        <dbReference type="ARBA" id="ARBA00022781"/>
    </source>
</evidence>
<dbReference type="GO" id="GO:0007035">
    <property type="term" value="P:vacuolar acidification"/>
    <property type="evidence" value="ECO:0007669"/>
    <property type="project" value="TreeGrafter"/>
</dbReference>
<dbReference type="AlphaFoldDB" id="A0A0D6M4E0"/>
<feature type="transmembrane region" description="Helical" evidence="9">
    <location>
        <begin position="885"/>
        <end position="909"/>
    </location>
</feature>
<feature type="transmembrane region" description="Helical" evidence="9">
    <location>
        <begin position="733"/>
        <end position="753"/>
    </location>
</feature>
<dbReference type="EMBL" id="KE124814">
    <property type="protein sequence ID" value="EPB78343.1"/>
    <property type="molecule type" value="Genomic_DNA"/>
</dbReference>
<comment type="function">
    <text evidence="9">Essential component of the vacuolar proton pump (V-ATPase), a multimeric enzyme that catalyzes the translocation of protons across the membranes. Required for assembly and activity of the V-ATPase.</text>
</comment>
<evidence type="ECO:0000256" key="9">
    <source>
        <dbReference type="RuleBase" id="RU361189"/>
    </source>
</evidence>
<dbReference type="GO" id="GO:0000220">
    <property type="term" value="C:vacuolar proton-transporting V-type ATPase, V0 domain"/>
    <property type="evidence" value="ECO:0007669"/>
    <property type="project" value="InterPro"/>
</dbReference>
<dbReference type="Proteomes" id="UP000054495">
    <property type="component" value="Unassembled WGS sequence"/>
</dbReference>
<feature type="transmembrane region" description="Helical" evidence="9">
    <location>
        <begin position="20"/>
        <end position="40"/>
    </location>
</feature>
<dbReference type="PIRSF" id="PIRSF001293">
    <property type="entry name" value="ATP6V0A1"/>
    <property type="match status" value="1"/>
</dbReference>
<keyword evidence="7 9" id="KW-0406">Ion transport</keyword>
<name>A0A0D6M4E0_9BILA</name>
<feature type="transmembrane region" description="Helical" evidence="9">
    <location>
        <begin position="696"/>
        <end position="721"/>
    </location>
</feature>
<evidence type="ECO:0000256" key="3">
    <source>
        <dbReference type="ARBA" id="ARBA00022448"/>
    </source>
</evidence>
<evidence type="ECO:0000256" key="7">
    <source>
        <dbReference type="ARBA" id="ARBA00023065"/>
    </source>
</evidence>
<accession>A0A0D6M4E0</accession>
<keyword evidence="8 9" id="KW-0472">Membrane</keyword>
<comment type="subcellular location">
    <subcellularLocation>
        <location evidence="1">Membrane</location>
        <topology evidence="1">Multi-pass membrane protein</topology>
    </subcellularLocation>
</comment>
<keyword evidence="3 9" id="KW-0813">Transport</keyword>
<dbReference type="PANTHER" id="PTHR11629:SF73">
    <property type="entry name" value="V-TYPE PROTON ATPASE 116 KDA SUBUNIT A 2"/>
    <property type="match status" value="1"/>
</dbReference>
<evidence type="ECO:0000256" key="4">
    <source>
        <dbReference type="ARBA" id="ARBA00022692"/>
    </source>
</evidence>
<evidence type="ECO:0000256" key="10">
    <source>
        <dbReference type="SAM" id="Coils"/>
    </source>
</evidence>
<protein>
    <recommendedName>
        <fullName evidence="9">V-type proton ATPase subunit a</fullName>
    </recommendedName>
</protein>
<gene>
    <name evidence="11" type="ORF">ANCCEY_02573</name>
</gene>
<keyword evidence="5 9" id="KW-0375">Hydrogen ion transport</keyword>
<dbReference type="InterPro" id="IPR026028">
    <property type="entry name" value="V-type_ATPase_116kDa_su_euka"/>
</dbReference>
<dbReference type="GO" id="GO:0051117">
    <property type="term" value="F:ATPase binding"/>
    <property type="evidence" value="ECO:0007669"/>
    <property type="project" value="TreeGrafter"/>
</dbReference>
<keyword evidence="6 9" id="KW-1133">Transmembrane helix</keyword>
<dbReference type="PANTHER" id="PTHR11629">
    <property type="entry name" value="VACUOLAR PROTON ATPASES"/>
    <property type="match status" value="1"/>
</dbReference>
<comment type="similarity">
    <text evidence="2 9">Belongs to the V-ATPase 116 kDa subunit family.</text>
</comment>
<dbReference type="GO" id="GO:0005886">
    <property type="term" value="C:plasma membrane"/>
    <property type="evidence" value="ECO:0007669"/>
    <property type="project" value="TreeGrafter"/>
</dbReference>
<feature type="coiled-coil region" evidence="10">
    <location>
        <begin position="131"/>
        <end position="158"/>
    </location>
</feature>
<dbReference type="InterPro" id="IPR002490">
    <property type="entry name" value="V-ATPase_116kDa_su"/>
</dbReference>
<evidence type="ECO:0000256" key="2">
    <source>
        <dbReference type="ARBA" id="ARBA00009904"/>
    </source>
</evidence>
<keyword evidence="10" id="KW-0175">Coiled coil</keyword>
<dbReference type="Pfam" id="PF01496">
    <property type="entry name" value="V_ATPase_I"/>
    <property type="match status" value="3"/>
</dbReference>
<feature type="transmembrane region" description="Helical" evidence="9">
    <location>
        <begin position="664"/>
        <end position="684"/>
    </location>
</feature>
<evidence type="ECO:0000256" key="8">
    <source>
        <dbReference type="ARBA" id="ARBA00023136"/>
    </source>
</evidence>
<feature type="transmembrane region" description="Helical" evidence="9">
    <location>
        <begin position="558"/>
        <end position="576"/>
    </location>
</feature>
<sequence>MLDISTTTTKRSIVVGKPELLSIGAVSKLVPWIIIMGSLARSEEMRFCQLIVEKEAAFNCVAELGKHPFVQFKDLNPDVNPFQRTFVRDIRRYDEMERKLRFLESQITKDNIVIAGRLDNGDYSVMPTAELNQLETTLTDLERDVKNMNDSDAQLKKNYLDLKEWDAVLDKTDEFFQGGMDDQAAEELEIQEEEYGKPVEKAPVSYLVGVIRRERLSVFERVLWRACHHTAYLRSSDIEEDLEDENYEKLQKSVFIVFYKGDRMRSIVEKVCDGFKAKLMKNCPKTFKERQSARTDVRARLSDLNTVLGQTKEHRFRVLQAAANNHNNWLRQVRMQKTVYHHLNLFTFDGIGRFFVAECWVPVVHLDDVRAALERGAELSGSTVRPVLNILETPEEPPTYNKTNKFTAVRMQKTVYHHLNLFTFDGIGRFFVAECWVPVVHLDDVRAALERGAELSGSTVRPVLNILETPEEPPTYNKTNKFTAVFQGIVDSYGIASYRELNPAPFTIISFPFIFACMFGDLGHGILMFLAGLYFVLREKNLIDRNIKDEIFGMFFGGRYIILLMGIFSIHAGIIYNDMFAKSFNIFGTSWLNPYSQTELSTWINQSEHAKKEMLIEALRFIMLQINPEYSYQHADGPYPFGVDPIWNIAENKLNFLNSMKMKLSVIAGIAQMTFGVVLSFFNYRFFKSKIDIYTVFIPQMLFMACIFIYLCLQIVLKWIFFWVKAEVIFGQLYPGSHCAPSLLIGLINMFMFKDRPAGFVQFDKPINVTANEYEELDACYLSQWYPGQSVRANVTSDDSEIIINGGSKKEETEHAAGGGGGHGHDEAFGDVMVHQAIHTIEYVLGCVSHTASYLRLWALSLAHAQLSEVLWHMVLVNSFALDGVAGYIALYVIFFAFAVLTFSILVLMEGLSAFLHALRLHWVEFQSKFYLGLGYAFVPYSFKQALQEN</sequence>
<evidence type="ECO:0000256" key="6">
    <source>
        <dbReference type="ARBA" id="ARBA00022989"/>
    </source>
</evidence>